<proteinExistence type="predicted"/>
<accession>A0A4Z1NTD2</accession>
<dbReference type="EMBL" id="SNSC02000024">
    <property type="protein sequence ID" value="TID13923.1"/>
    <property type="molecule type" value="Genomic_DNA"/>
</dbReference>
<reference evidence="2 3" key="1">
    <citation type="submission" date="2019-04" db="EMBL/GenBank/DDBJ databases">
        <title>High contiguity whole genome sequence and gene annotation resource for two Venturia nashicola isolates.</title>
        <authorList>
            <person name="Prokchorchik M."/>
            <person name="Won K."/>
            <person name="Lee Y."/>
            <person name="Choi E.D."/>
            <person name="Segonzac C."/>
            <person name="Sohn K.H."/>
        </authorList>
    </citation>
    <scope>NUCLEOTIDE SEQUENCE [LARGE SCALE GENOMIC DNA]</scope>
    <source>
        <strain evidence="2 3">PRI2</strain>
    </source>
</reference>
<name>A0A4Z1NTD2_9PEZI</name>
<protein>
    <submittedName>
        <fullName evidence="2">Uncharacterized protein</fullName>
    </submittedName>
</protein>
<dbReference type="Proteomes" id="UP000298493">
    <property type="component" value="Unassembled WGS sequence"/>
</dbReference>
<feature type="region of interest" description="Disordered" evidence="1">
    <location>
        <begin position="88"/>
        <end position="118"/>
    </location>
</feature>
<gene>
    <name evidence="2" type="ORF">E6O75_ATG07155</name>
</gene>
<comment type="caution">
    <text evidence="2">The sequence shown here is derived from an EMBL/GenBank/DDBJ whole genome shotgun (WGS) entry which is preliminary data.</text>
</comment>
<evidence type="ECO:0000313" key="3">
    <source>
        <dbReference type="Proteomes" id="UP000298493"/>
    </source>
</evidence>
<organism evidence="2 3">
    <name type="scientific">Venturia nashicola</name>
    <dbReference type="NCBI Taxonomy" id="86259"/>
    <lineage>
        <taxon>Eukaryota</taxon>
        <taxon>Fungi</taxon>
        <taxon>Dikarya</taxon>
        <taxon>Ascomycota</taxon>
        <taxon>Pezizomycotina</taxon>
        <taxon>Dothideomycetes</taxon>
        <taxon>Pleosporomycetidae</taxon>
        <taxon>Venturiales</taxon>
        <taxon>Venturiaceae</taxon>
        <taxon>Venturia</taxon>
    </lineage>
</organism>
<dbReference type="AlphaFoldDB" id="A0A4Z1NTD2"/>
<keyword evidence="3" id="KW-1185">Reference proteome</keyword>
<sequence>MKKACTQYIQRFTRQSPRLIVLTYYRTVGNGHYAEEVRFSTTGWQLGVDKFQAILTSKLSSIVCADLEDNLTTQSHRTNSDLILSTSFTTHPESPFPSQDAYLPPSVREVTTRDISQQ</sequence>
<evidence type="ECO:0000256" key="1">
    <source>
        <dbReference type="SAM" id="MobiDB-lite"/>
    </source>
</evidence>
<evidence type="ECO:0000313" key="2">
    <source>
        <dbReference type="EMBL" id="TID13923.1"/>
    </source>
</evidence>